<protein>
    <submittedName>
        <fullName evidence="1">Uncharacterized protein</fullName>
    </submittedName>
</protein>
<accession>A0A2P2Q7K8</accession>
<proteinExistence type="predicted"/>
<dbReference type="EMBL" id="GGEC01082479">
    <property type="protein sequence ID" value="MBX62963.1"/>
    <property type="molecule type" value="Transcribed_RNA"/>
</dbReference>
<name>A0A2P2Q7K8_RHIMU</name>
<reference evidence="1" key="1">
    <citation type="submission" date="2018-02" db="EMBL/GenBank/DDBJ databases">
        <title>Rhizophora mucronata_Transcriptome.</title>
        <authorList>
            <person name="Meera S.P."/>
            <person name="Sreeshan A."/>
            <person name="Augustine A."/>
        </authorList>
    </citation>
    <scope>NUCLEOTIDE SEQUENCE</scope>
    <source>
        <tissue evidence="1">Leaf</tissue>
    </source>
</reference>
<evidence type="ECO:0000313" key="1">
    <source>
        <dbReference type="EMBL" id="MBX62963.1"/>
    </source>
</evidence>
<sequence length="54" mass="6139">MGFFHPCPPAVAPNTPLLLPTLIASFHLYLMIDLVHKLGYHCFGPFPLIIKCFW</sequence>
<organism evidence="1">
    <name type="scientific">Rhizophora mucronata</name>
    <name type="common">Asiatic mangrove</name>
    <dbReference type="NCBI Taxonomy" id="61149"/>
    <lineage>
        <taxon>Eukaryota</taxon>
        <taxon>Viridiplantae</taxon>
        <taxon>Streptophyta</taxon>
        <taxon>Embryophyta</taxon>
        <taxon>Tracheophyta</taxon>
        <taxon>Spermatophyta</taxon>
        <taxon>Magnoliopsida</taxon>
        <taxon>eudicotyledons</taxon>
        <taxon>Gunneridae</taxon>
        <taxon>Pentapetalae</taxon>
        <taxon>rosids</taxon>
        <taxon>fabids</taxon>
        <taxon>Malpighiales</taxon>
        <taxon>Rhizophoraceae</taxon>
        <taxon>Rhizophora</taxon>
    </lineage>
</organism>
<dbReference type="AlphaFoldDB" id="A0A2P2Q7K8"/>